<evidence type="ECO:0000313" key="2">
    <source>
        <dbReference type="Proteomes" id="UP000092445"/>
    </source>
</evidence>
<reference evidence="2" key="1">
    <citation type="submission" date="2014-03" db="EMBL/GenBank/DDBJ databases">
        <authorList>
            <person name="Aksoy S."/>
            <person name="Warren W."/>
            <person name="Wilson R.K."/>
        </authorList>
    </citation>
    <scope>NUCLEOTIDE SEQUENCE [LARGE SCALE GENOMIC DNA]</scope>
    <source>
        <strain evidence="2">IAEA</strain>
    </source>
</reference>
<sequence>MHLNIEIKLRKWPIDRLSYIVEKEAPIKGGKKKKYKQENQLKFSRGVTRRDRCCDLLSLNE</sequence>
<keyword evidence="2" id="KW-1185">Reference proteome</keyword>
<protein>
    <submittedName>
        <fullName evidence="1">Uncharacterized protein</fullName>
    </submittedName>
</protein>
<dbReference type="VEuPathDB" id="VectorBase:GPAI036788"/>
<evidence type="ECO:0000313" key="1">
    <source>
        <dbReference type="EnsemblMetazoa" id="GPAI036788-PA"/>
    </source>
</evidence>
<proteinExistence type="predicted"/>
<accession>A0A1B0A7L2</accession>
<dbReference type="EnsemblMetazoa" id="GPAI036788-RA">
    <property type="protein sequence ID" value="GPAI036788-PA"/>
    <property type="gene ID" value="GPAI036788"/>
</dbReference>
<name>A0A1B0A7L2_GLOPL</name>
<reference evidence="1" key="2">
    <citation type="submission" date="2020-05" db="UniProtKB">
        <authorList>
            <consortium name="EnsemblMetazoa"/>
        </authorList>
    </citation>
    <scope>IDENTIFICATION</scope>
    <source>
        <strain evidence="1">IAEA</strain>
    </source>
</reference>
<dbReference type="AlphaFoldDB" id="A0A1B0A7L2"/>
<organism evidence="1 2">
    <name type="scientific">Glossina pallidipes</name>
    <name type="common">Tsetse fly</name>
    <dbReference type="NCBI Taxonomy" id="7398"/>
    <lineage>
        <taxon>Eukaryota</taxon>
        <taxon>Metazoa</taxon>
        <taxon>Ecdysozoa</taxon>
        <taxon>Arthropoda</taxon>
        <taxon>Hexapoda</taxon>
        <taxon>Insecta</taxon>
        <taxon>Pterygota</taxon>
        <taxon>Neoptera</taxon>
        <taxon>Endopterygota</taxon>
        <taxon>Diptera</taxon>
        <taxon>Brachycera</taxon>
        <taxon>Muscomorpha</taxon>
        <taxon>Hippoboscoidea</taxon>
        <taxon>Glossinidae</taxon>
        <taxon>Glossina</taxon>
    </lineage>
</organism>
<dbReference type="Proteomes" id="UP000092445">
    <property type="component" value="Unassembled WGS sequence"/>
</dbReference>